<name>E0U874_GLOV7</name>
<dbReference type="Proteomes" id="UP000008206">
    <property type="component" value="Chromosome"/>
</dbReference>
<feature type="transmembrane region" description="Helical" evidence="2">
    <location>
        <begin position="128"/>
        <end position="146"/>
    </location>
</feature>
<evidence type="ECO:0000256" key="2">
    <source>
        <dbReference type="SAM" id="Phobius"/>
    </source>
</evidence>
<keyword evidence="2" id="KW-0472">Membrane</keyword>
<reference evidence="4" key="1">
    <citation type="journal article" date="2011" name="MBio">
        <title>Novel metabolic attributes of the genus Cyanothece, comprising a group of unicellular nitrogen-fixing Cyanobacteria.</title>
        <authorList>
            <person name="Bandyopadhyay A."/>
            <person name="Elvitigala T."/>
            <person name="Welsh E."/>
            <person name="Stockel J."/>
            <person name="Liberton M."/>
            <person name="Min H."/>
            <person name="Sherman L.A."/>
            <person name="Pakrasi H.B."/>
        </authorList>
    </citation>
    <scope>NUCLEOTIDE SEQUENCE [LARGE SCALE GENOMIC DNA]</scope>
    <source>
        <strain evidence="4">PCC 7822</strain>
    </source>
</reference>
<proteinExistence type="predicted"/>
<feature type="region of interest" description="Disordered" evidence="1">
    <location>
        <begin position="1"/>
        <end position="30"/>
    </location>
</feature>
<keyword evidence="2" id="KW-1133">Transmembrane helix</keyword>
<dbReference type="AlphaFoldDB" id="E0U874"/>
<feature type="transmembrane region" description="Helical" evidence="2">
    <location>
        <begin position="97"/>
        <end position="116"/>
    </location>
</feature>
<organism evidence="3 4">
    <name type="scientific">Gloeothece verrucosa (strain PCC 7822)</name>
    <name type="common">Cyanothece sp. (strain PCC 7822)</name>
    <dbReference type="NCBI Taxonomy" id="497965"/>
    <lineage>
        <taxon>Bacteria</taxon>
        <taxon>Bacillati</taxon>
        <taxon>Cyanobacteriota</taxon>
        <taxon>Cyanophyceae</taxon>
        <taxon>Oscillatoriophycideae</taxon>
        <taxon>Chroococcales</taxon>
        <taxon>Aphanothecaceae</taxon>
        <taxon>Gloeothece</taxon>
        <taxon>Gloeothece verrucosa</taxon>
    </lineage>
</organism>
<accession>E0U874</accession>
<keyword evidence="4" id="KW-1185">Reference proteome</keyword>
<dbReference type="eggNOG" id="ENOG503414H">
    <property type="taxonomic scope" value="Bacteria"/>
</dbReference>
<evidence type="ECO:0000313" key="3">
    <source>
        <dbReference type="EMBL" id="ADN17279.1"/>
    </source>
</evidence>
<dbReference type="HOGENOM" id="CLU_1728350_0_0_3"/>
<evidence type="ECO:0000256" key="1">
    <source>
        <dbReference type="SAM" id="MobiDB-lite"/>
    </source>
</evidence>
<evidence type="ECO:0000313" key="4">
    <source>
        <dbReference type="Proteomes" id="UP000008206"/>
    </source>
</evidence>
<sequence>MAEGESEGKKKELEKDEGQENNDEDTDLEEITTEIENLPAPIKRVVQGTLSMQRISSPFSPLQNKITESHITKILEITEKDDERAFLDTKEERKYNFWYFVFILAFLVFITVFLVNKDITLYQEILKIIIIFGGGFGSGIGFKGYLDRKKK</sequence>
<dbReference type="EMBL" id="CP002198">
    <property type="protein sequence ID" value="ADN17279.1"/>
    <property type="molecule type" value="Genomic_DNA"/>
</dbReference>
<dbReference type="STRING" id="497965.Cyan7822_5402"/>
<feature type="compositionally biased region" description="Acidic residues" evidence="1">
    <location>
        <begin position="19"/>
        <end position="30"/>
    </location>
</feature>
<keyword evidence="2" id="KW-0812">Transmembrane</keyword>
<dbReference type="RefSeq" id="WP_013325317.1">
    <property type="nucleotide sequence ID" value="NC_014501.1"/>
</dbReference>
<dbReference type="OrthoDB" id="9255628at2"/>
<gene>
    <name evidence="3" type="ordered locus">Cyan7822_5402</name>
</gene>
<feature type="compositionally biased region" description="Basic and acidic residues" evidence="1">
    <location>
        <begin position="1"/>
        <end position="18"/>
    </location>
</feature>
<protein>
    <submittedName>
        <fullName evidence="3">Uncharacterized protein</fullName>
    </submittedName>
</protein>
<dbReference type="KEGG" id="cyj:Cyan7822_5402"/>